<reference evidence="1" key="1">
    <citation type="submission" date="2018-10" db="EMBL/GenBank/DDBJ databases">
        <title>Hidden diversity of soil giant viruses.</title>
        <authorList>
            <person name="Schulz F."/>
            <person name="Alteio L."/>
            <person name="Goudeau D."/>
            <person name="Ryan E.M."/>
            <person name="Malmstrom R.R."/>
            <person name="Blanchard J."/>
            <person name="Woyke T."/>
        </authorList>
    </citation>
    <scope>NUCLEOTIDE SEQUENCE</scope>
    <source>
        <strain evidence="1">FNV1</strain>
    </source>
</reference>
<protein>
    <submittedName>
        <fullName evidence="1">Uncharacterized protein</fullName>
    </submittedName>
</protein>
<dbReference type="EMBL" id="MK072160">
    <property type="protein sequence ID" value="AYV79621.1"/>
    <property type="molecule type" value="Genomic_DNA"/>
</dbReference>
<gene>
    <name evidence="1" type="ORF">Faunusvirus29_10</name>
</gene>
<sequence>NDDLNIMEKIDTDRIKLKKIIKDIDTLIYILNDIYNNNSHSKMFYYPIKYTNINNIKDESFIPDPQSHLHKIDVAQSDKSEIDVKKRQEDIYDIIDIKINNNMSPSSEKYSIGSLMIKSDSNKKLKIDPIIPLNNNINSGISMPVIPVVPLIPIDVDVSSVSVIHKNKIEPVKGGMEKNISQYIAKYSDKYK</sequence>
<feature type="non-terminal residue" evidence="1">
    <location>
        <position position="1"/>
    </location>
</feature>
<organism evidence="1">
    <name type="scientific">Faunusvirus sp</name>
    <dbReference type="NCBI Taxonomy" id="2487766"/>
    <lineage>
        <taxon>Viruses</taxon>
        <taxon>Varidnaviria</taxon>
        <taxon>Bamfordvirae</taxon>
        <taxon>Nucleocytoviricota</taxon>
        <taxon>Megaviricetes</taxon>
        <taxon>Imitervirales</taxon>
        <taxon>Mimiviridae</taxon>
    </lineage>
</organism>
<proteinExistence type="predicted"/>
<name>A0A3G5A028_9VIRU</name>
<evidence type="ECO:0000313" key="1">
    <source>
        <dbReference type="EMBL" id="AYV79621.1"/>
    </source>
</evidence>
<accession>A0A3G5A028</accession>